<accession>A0A291TCD4</accession>
<keyword evidence="1" id="KW-0175">Coiled coil</keyword>
<evidence type="ECO:0000313" key="3">
    <source>
        <dbReference type="Proteomes" id="UP000223709"/>
    </source>
</evidence>
<sequence length="275" mass="30458">MNNAAPENTAALQEKIAELEQQLKLSDEGASHLAERCLSLEQKVQSYLAAHPQREMHTDSPTLLQPLLYYDAGFGFSEKDTLTAPDCTTDELTGAVTATFELPVAVQALRFDPGELPCCITNLIFSDDRIICVPTNGLNLSGGSTLFLGDDPNYRLEGTTHYPAGMKLVVSYGYFPLETLTDEPLFCAVLQGVQQLQLRKDSEKQHIQQLEQNAAAQQQMLAALQQEIAQLHQKNADLQARSIAYETSLESVFSSKSWKLTAPIRSLMRLFHRGN</sequence>
<protein>
    <submittedName>
        <fullName evidence="2">Uncharacterized protein</fullName>
    </submittedName>
</protein>
<name>A0A291TCD4_9FIRM</name>
<dbReference type="RefSeq" id="WP_098924493.1">
    <property type="nucleotide sequence ID" value="NZ_CP023819.1"/>
</dbReference>
<evidence type="ECO:0000313" key="2">
    <source>
        <dbReference type="EMBL" id="ATL90710.1"/>
    </source>
</evidence>
<dbReference type="EMBL" id="CP023819">
    <property type="protein sequence ID" value="ATL90710.1"/>
    <property type="molecule type" value="Genomic_DNA"/>
</dbReference>
<organism evidence="2 3">
    <name type="scientific">Faecalibacterium prausnitzii</name>
    <dbReference type="NCBI Taxonomy" id="853"/>
    <lineage>
        <taxon>Bacteria</taxon>
        <taxon>Bacillati</taxon>
        <taxon>Bacillota</taxon>
        <taxon>Clostridia</taxon>
        <taxon>Eubacteriales</taxon>
        <taxon>Oscillospiraceae</taxon>
        <taxon>Faecalibacterium</taxon>
    </lineage>
</organism>
<evidence type="ECO:0000256" key="1">
    <source>
        <dbReference type="SAM" id="Coils"/>
    </source>
</evidence>
<dbReference type="Proteomes" id="UP000223709">
    <property type="component" value="Chromosome"/>
</dbReference>
<feature type="coiled-coil region" evidence="1">
    <location>
        <begin position="193"/>
        <end position="241"/>
    </location>
</feature>
<feature type="coiled-coil region" evidence="1">
    <location>
        <begin position="2"/>
        <end position="29"/>
    </location>
</feature>
<dbReference type="AlphaFoldDB" id="A0A291TCD4"/>
<proteinExistence type="predicted"/>
<gene>
    <name evidence="2" type="ORF">CRH10_10575</name>
</gene>
<reference evidence="2 3" key="1">
    <citation type="submission" date="2017-10" db="EMBL/GenBank/DDBJ databases">
        <title>Complete Genome Sequence of Faecalibacterium prausnitzii isolated from the gut of healthy adult Indian.</title>
        <authorList>
            <person name="Bag S."/>
            <person name="Ghosh T.S."/>
            <person name="Das B."/>
        </authorList>
    </citation>
    <scope>NUCLEOTIDE SEQUENCE [LARGE SCALE GENOMIC DNA]</scope>
    <source>
        <strain evidence="2 3">Indica</strain>
    </source>
</reference>